<proteinExistence type="predicted"/>
<name>A0A8I1AWR0_BURCE</name>
<sequence length="111" mass="12357">MATDIQSYLSEYVARVKCVIEKKVNIESSNSGFYRNSLGGTAYVSFYPKEIDLTLDLTGVGDKYRVTADLTDQEGKVISGDIFKFDGEPEYLCMALDAFFPDLVKLVSDCL</sequence>
<comment type="caution">
    <text evidence="1">The sequence shown here is derived from an EMBL/GenBank/DDBJ whole genome shotgun (WGS) entry which is preliminary data.</text>
</comment>
<dbReference type="RefSeq" id="WP_155642001.1">
    <property type="nucleotide sequence ID" value="NZ_CADDZZ010000012.1"/>
</dbReference>
<protein>
    <submittedName>
        <fullName evidence="1">Uncharacterized protein</fullName>
    </submittedName>
</protein>
<evidence type="ECO:0000313" key="1">
    <source>
        <dbReference type="EMBL" id="MBH9702481.1"/>
    </source>
</evidence>
<dbReference type="EMBL" id="JAEDXG010000073">
    <property type="protein sequence ID" value="MBH9702481.1"/>
    <property type="molecule type" value="Genomic_DNA"/>
</dbReference>
<accession>A0A8I1AWR0</accession>
<evidence type="ECO:0000313" key="2">
    <source>
        <dbReference type="Proteomes" id="UP000645612"/>
    </source>
</evidence>
<dbReference type="Proteomes" id="UP000645612">
    <property type="component" value="Unassembled WGS sequence"/>
</dbReference>
<dbReference type="AlphaFoldDB" id="A0A8I1AWR0"/>
<reference evidence="1" key="1">
    <citation type="submission" date="2020-12" db="EMBL/GenBank/DDBJ databases">
        <title>Burkholderia cepacia complex in Mexico.</title>
        <authorList>
            <person name="Estrada P."/>
        </authorList>
    </citation>
    <scope>NUCLEOTIDE SEQUENCE</scope>
    <source>
        <strain evidence="1">871</strain>
    </source>
</reference>
<organism evidence="1 2">
    <name type="scientific">Burkholderia cepacia</name>
    <name type="common">Pseudomonas cepacia</name>
    <dbReference type="NCBI Taxonomy" id="292"/>
    <lineage>
        <taxon>Bacteria</taxon>
        <taxon>Pseudomonadati</taxon>
        <taxon>Pseudomonadota</taxon>
        <taxon>Betaproteobacteria</taxon>
        <taxon>Burkholderiales</taxon>
        <taxon>Burkholderiaceae</taxon>
        <taxon>Burkholderia</taxon>
        <taxon>Burkholderia cepacia complex</taxon>
    </lineage>
</organism>
<gene>
    <name evidence="1" type="ORF">JAO13_39235</name>
</gene>